<evidence type="ECO:0000256" key="8">
    <source>
        <dbReference type="SAM" id="MobiDB-lite"/>
    </source>
</evidence>
<keyword evidence="4" id="KW-0378">Hydrolase</keyword>
<keyword evidence="3" id="KW-0227">DNA damage</keyword>
<dbReference type="GO" id="GO:0008233">
    <property type="term" value="F:peptidase activity"/>
    <property type="evidence" value="ECO:0007669"/>
    <property type="project" value="UniProtKB-KW"/>
</dbReference>
<sequence>MCGRFVGNFNSEDLIAEIGEAVDAFGLTLRVPEFDGPLLQNFNVAPTHTVPILRVVGREVVVDVMRWGLIPIWSKDPNIGSKMINARSETITEKPSFKGLVPGHRCIIPMSGFYEWNRENPKSKIPYYVNRADGHLMLSAGIWSDSPIVDEARTFSLITRDSVSDLSAIHDRSPVELSAHDAVEWMSATQAPLELFAPDQQPRFSTVRVSTRVNSVRNNDSELLREDFPPEDDSGAPTLF</sequence>
<dbReference type="GO" id="GO:0106300">
    <property type="term" value="P:protein-DNA covalent cross-linking repair"/>
    <property type="evidence" value="ECO:0007669"/>
    <property type="project" value="InterPro"/>
</dbReference>
<evidence type="ECO:0000313" key="9">
    <source>
        <dbReference type="EMBL" id="CAB4641869.1"/>
    </source>
</evidence>
<comment type="similarity">
    <text evidence="1">Belongs to the SOS response-associated peptidase family.</text>
</comment>
<dbReference type="Gene3D" id="3.90.1680.10">
    <property type="entry name" value="SOS response associated peptidase-like"/>
    <property type="match status" value="1"/>
</dbReference>
<dbReference type="GO" id="GO:0006508">
    <property type="term" value="P:proteolysis"/>
    <property type="evidence" value="ECO:0007669"/>
    <property type="project" value="UniProtKB-KW"/>
</dbReference>
<name>A0A6J6K1W1_9ZZZZ</name>
<evidence type="ECO:0000256" key="5">
    <source>
        <dbReference type="ARBA" id="ARBA00023124"/>
    </source>
</evidence>
<evidence type="ECO:0000256" key="1">
    <source>
        <dbReference type="ARBA" id="ARBA00008136"/>
    </source>
</evidence>
<reference evidence="9" key="1">
    <citation type="submission" date="2020-05" db="EMBL/GenBank/DDBJ databases">
        <authorList>
            <person name="Chiriac C."/>
            <person name="Salcher M."/>
            <person name="Ghai R."/>
            <person name="Kavagutti S V."/>
        </authorList>
    </citation>
    <scope>NUCLEOTIDE SEQUENCE</scope>
</reference>
<dbReference type="SUPFAM" id="SSF143081">
    <property type="entry name" value="BB1717-like"/>
    <property type="match status" value="1"/>
</dbReference>
<evidence type="ECO:0000256" key="4">
    <source>
        <dbReference type="ARBA" id="ARBA00022801"/>
    </source>
</evidence>
<dbReference type="EMBL" id="CAEZVQ010000165">
    <property type="protein sequence ID" value="CAB4641869.1"/>
    <property type="molecule type" value="Genomic_DNA"/>
</dbReference>
<dbReference type="GO" id="GO:0016829">
    <property type="term" value="F:lyase activity"/>
    <property type="evidence" value="ECO:0007669"/>
    <property type="project" value="UniProtKB-KW"/>
</dbReference>
<dbReference type="EMBL" id="CAEZWJ010000005">
    <property type="protein sequence ID" value="CAB4646520.1"/>
    <property type="molecule type" value="Genomic_DNA"/>
</dbReference>
<evidence type="ECO:0000256" key="2">
    <source>
        <dbReference type="ARBA" id="ARBA00022670"/>
    </source>
</evidence>
<evidence type="ECO:0000256" key="7">
    <source>
        <dbReference type="ARBA" id="ARBA00023239"/>
    </source>
</evidence>
<evidence type="ECO:0000256" key="3">
    <source>
        <dbReference type="ARBA" id="ARBA00022763"/>
    </source>
</evidence>
<organism evidence="9">
    <name type="scientific">freshwater metagenome</name>
    <dbReference type="NCBI Taxonomy" id="449393"/>
    <lineage>
        <taxon>unclassified sequences</taxon>
        <taxon>metagenomes</taxon>
        <taxon>ecological metagenomes</taxon>
    </lineage>
</organism>
<evidence type="ECO:0000313" key="10">
    <source>
        <dbReference type="EMBL" id="CAB4646520.1"/>
    </source>
</evidence>
<dbReference type="Pfam" id="PF02586">
    <property type="entry name" value="SRAP"/>
    <property type="match status" value="1"/>
</dbReference>
<dbReference type="AlphaFoldDB" id="A0A6J6K1W1"/>
<keyword evidence="5" id="KW-0190">Covalent protein-DNA linkage</keyword>
<proteinExistence type="inferred from homology"/>
<keyword evidence="7" id="KW-0456">Lyase</keyword>
<gene>
    <name evidence="9" type="ORF">UFOPK2086_01065</name>
    <name evidence="10" type="ORF">UFOPK2214_00282</name>
</gene>
<evidence type="ECO:0000256" key="6">
    <source>
        <dbReference type="ARBA" id="ARBA00023125"/>
    </source>
</evidence>
<accession>A0A6J6K1W1</accession>
<dbReference type="InterPro" id="IPR003738">
    <property type="entry name" value="SRAP"/>
</dbReference>
<keyword evidence="2" id="KW-0645">Protease</keyword>
<feature type="region of interest" description="Disordered" evidence="8">
    <location>
        <begin position="219"/>
        <end position="240"/>
    </location>
</feature>
<dbReference type="PANTHER" id="PTHR13604">
    <property type="entry name" value="DC12-RELATED"/>
    <property type="match status" value="1"/>
</dbReference>
<protein>
    <submittedName>
        <fullName evidence="9">Unannotated protein</fullName>
    </submittedName>
</protein>
<dbReference type="GO" id="GO:0003697">
    <property type="term" value="F:single-stranded DNA binding"/>
    <property type="evidence" value="ECO:0007669"/>
    <property type="project" value="InterPro"/>
</dbReference>
<feature type="compositionally biased region" description="Basic and acidic residues" evidence="8">
    <location>
        <begin position="219"/>
        <end position="228"/>
    </location>
</feature>
<keyword evidence="6" id="KW-0238">DNA-binding</keyword>
<dbReference type="InterPro" id="IPR036590">
    <property type="entry name" value="SRAP-like"/>
</dbReference>
<dbReference type="PANTHER" id="PTHR13604:SF0">
    <property type="entry name" value="ABASIC SITE PROCESSING PROTEIN HMCES"/>
    <property type="match status" value="1"/>
</dbReference>